<organism evidence="2 3">
    <name type="scientific">Sphaerobolus stellatus (strain SS14)</name>
    <dbReference type="NCBI Taxonomy" id="990650"/>
    <lineage>
        <taxon>Eukaryota</taxon>
        <taxon>Fungi</taxon>
        <taxon>Dikarya</taxon>
        <taxon>Basidiomycota</taxon>
        <taxon>Agaricomycotina</taxon>
        <taxon>Agaricomycetes</taxon>
        <taxon>Phallomycetidae</taxon>
        <taxon>Geastrales</taxon>
        <taxon>Sphaerobolaceae</taxon>
        <taxon>Sphaerobolus</taxon>
    </lineage>
</organism>
<dbReference type="PANTHER" id="PTHR33096">
    <property type="entry name" value="CXC2 DOMAIN-CONTAINING PROTEIN"/>
    <property type="match status" value="1"/>
</dbReference>
<dbReference type="Pfam" id="PF18758">
    <property type="entry name" value="KDZ"/>
    <property type="match status" value="1"/>
</dbReference>
<sequence length="122" mass="13779">LRKRCSLCFGRRTWGGDPEKNPDVIVCIDACFQHRRYSSVKEDPEIVSMDGDFFFLSEEVVEAARKHVHERRETSKSSTRQDAKMPAASLDQCRDSHNAALDKGDSYTEGLFSSKAIMGMVC</sequence>
<reference evidence="2 3" key="1">
    <citation type="submission" date="2014-06" db="EMBL/GenBank/DDBJ databases">
        <title>Evolutionary Origins and Diversification of the Mycorrhizal Mutualists.</title>
        <authorList>
            <consortium name="DOE Joint Genome Institute"/>
            <consortium name="Mycorrhizal Genomics Consortium"/>
            <person name="Kohler A."/>
            <person name="Kuo A."/>
            <person name="Nagy L.G."/>
            <person name="Floudas D."/>
            <person name="Copeland A."/>
            <person name="Barry K.W."/>
            <person name="Cichocki N."/>
            <person name="Veneault-Fourrey C."/>
            <person name="LaButti K."/>
            <person name="Lindquist E.A."/>
            <person name="Lipzen A."/>
            <person name="Lundell T."/>
            <person name="Morin E."/>
            <person name="Murat C."/>
            <person name="Riley R."/>
            <person name="Ohm R."/>
            <person name="Sun H."/>
            <person name="Tunlid A."/>
            <person name="Henrissat B."/>
            <person name="Grigoriev I.V."/>
            <person name="Hibbett D.S."/>
            <person name="Martin F."/>
        </authorList>
    </citation>
    <scope>NUCLEOTIDE SEQUENCE [LARGE SCALE GENOMIC DNA]</scope>
    <source>
        <strain evidence="2 3">SS14</strain>
    </source>
</reference>
<evidence type="ECO:0000256" key="1">
    <source>
        <dbReference type="SAM" id="MobiDB-lite"/>
    </source>
</evidence>
<proteinExistence type="predicted"/>
<dbReference type="HOGENOM" id="CLU_004552_3_0_1"/>
<dbReference type="EMBL" id="KN837330">
    <property type="protein sequence ID" value="KIJ27592.1"/>
    <property type="molecule type" value="Genomic_DNA"/>
</dbReference>
<keyword evidence="3" id="KW-1185">Reference proteome</keyword>
<accession>A0A0C9UF00</accession>
<dbReference type="PANTHER" id="PTHR33096:SF1">
    <property type="entry name" value="CXC1-LIKE CYSTEINE CLUSTER ASSOCIATED WITH KDZ TRANSPOSASES DOMAIN-CONTAINING PROTEIN"/>
    <property type="match status" value="1"/>
</dbReference>
<feature type="region of interest" description="Disordered" evidence="1">
    <location>
        <begin position="67"/>
        <end position="91"/>
    </location>
</feature>
<dbReference type="OrthoDB" id="3253684at2759"/>
<gene>
    <name evidence="2" type="ORF">M422DRAFT_83887</name>
</gene>
<dbReference type="AlphaFoldDB" id="A0A0C9UF00"/>
<feature type="non-terminal residue" evidence="2">
    <location>
        <position position="1"/>
    </location>
</feature>
<dbReference type="Proteomes" id="UP000054279">
    <property type="component" value="Unassembled WGS sequence"/>
</dbReference>
<protein>
    <submittedName>
        <fullName evidence="2">Uncharacterized protein</fullName>
    </submittedName>
</protein>
<name>A0A0C9UF00_SPHS4</name>
<dbReference type="InterPro" id="IPR040521">
    <property type="entry name" value="KDZ"/>
</dbReference>
<feature type="compositionally biased region" description="Basic and acidic residues" evidence="1">
    <location>
        <begin position="67"/>
        <end position="83"/>
    </location>
</feature>
<evidence type="ECO:0000313" key="3">
    <source>
        <dbReference type="Proteomes" id="UP000054279"/>
    </source>
</evidence>
<feature type="non-terminal residue" evidence="2">
    <location>
        <position position="122"/>
    </location>
</feature>
<evidence type="ECO:0000313" key="2">
    <source>
        <dbReference type="EMBL" id="KIJ27592.1"/>
    </source>
</evidence>